<dbReference type="FunFam" id="3.30.200.20:FF:000309">
    <property type="entry name" value="Leucine-rich repeat receptor protein kinase MSP1"/>
    <property type="match status" value="1"/>
</dbReference>
<evidence type="ECO:0000256" key="10">
    <source>
        <dbReference type="ARBA" id="ARBA00022741"/>
    </source>
</evidence>
<dbReference type="Gene3D" id="1.10.510.10">
    <property type="entry name" value="Transferase(Phosphotransferase) domain 1"/>
    <property type="match status" value="1"/>
</dbReference>
<dbReference type="PANTHER" id="PTHR48005:SF16">
    <property type="entry name" value="MDIS1-INTERACTING RECEPTOR LIKE KINASE 2-LIKE ISOFORM X1"/>
    <property type="match status" value="1"/>
</dbReference>
<evidence type="ECO:0000256" key="2">
    <source>
        <dbReference type="ARBA" id="ARBA00012513"/>
    </source>
</evidence>
<evidence type="ECO:0000256" key="17">
    <source>
        <dbReference type="ARBA" id="ARBA00047899"/>
    </source>
</evidence>
<evidence type="ECO:0000256" key="9">
    <source>
        <dbReference type="ARBA" id="ARBA00022737"/>
    </source>
</evidence>
<keyword evidence="9" id="KW-0677">Repeat</keyword>
<keyword evidence="5" id="KW-0433">Leucine-rich repeat</keyword>
<evidence type="ECO:0000256" key="4">
    <source>
        <dbReference type="ARBA" id="ARBA00022553"/>
    </source>
</evidence>
<dbReference type="PANTHER" id="PTHR48005">
    <property type="entry name" value="LEUCINE RICH REPEAT KINASE 2"/>
    <property type="match status" value="1"/>
</dbReference>
<dbReference type="InterPro" id="IPR000719">
    <property type="entry name" value="Prot_kinase_dom"/>
</dbReference>
<dbReference type="FunFam" id="3.80.10.10:FF:000041">
    <property type="entry name" value="LRR receptor-like serine/threonine-protein kinase ERECTA"/>
    <property type="match status" value="1"/>
</dbReference>
<evidence type="ECO:0000256" key="16">
    <source>
        <dbReference type="ARBA" id="ARBA00023180"/>
    </source>
</evidence>
<keyword evidence="4" id="KW-0597">Phosphoprotein</keyword>
<comment type="subcellular location">
    <subcellularLocation>
        <location evidence="1">Membrane</location>
        <topology evidence="1">Single-pass type I membrane protein</topology>
    </subcellularLocation>
</comment>
<keyword evidence="3" id="KW-0723">Serine/threonine-protein kinase</keyword>
<keyword evidence="6" id="KW-0808">Transferase</keyword>
<dbReference type="FunFam" id="1.10.510.10:FF:000445">
    <property type="entry name" value="MDIS1-interacting receptor like kinase 2"/>
    <property type="match status" value="1"/>
</dbReference>
<evidence type="ECO:0000256" key="20">
    <source>
        <dbReference type="SAM" id="Phobius"/>
    </source>
</evidence>
<evidence type="ECO:0000256" key="12">
    <source>
        <dbReference type="ARBA" id="ARBA00022840"/>
    </source>
</evidence>
<dbReference type="PROSITE" id="PS50011">
    <property type="entry name" value="PROTEIN_KINASE_DOM"/>
    <property type="match status" value="1"/>
</dbReference>
<feature type="transmembrane region" description="Helical" evidence="20">
    <location>
        <begin position="346"/>
        <end position="369"/>
    </location>
</feature>
<dbReference type="EMBL" id="SDMP01000002">
    <property type="protein sequence ID" value="RYR71090.1"/>
    <property type="molecule type" value="Genomic_DNA"/>
</dbReference>
<dbReference type="Pfam" id="PF00560">
    <property type="entry name" value="LRR_1"/>
    <property type="match status" value="2"/>
</dbReference>
<dbReference type="InterPro" id="IPR011009">
    <property type="entry name" value="Kinase-like_dom_sf"/>
</dbReference>
<feature type="binding site" evidence="19">
    <location>
        <position position="437"/>
    </location>
    <ligand>
        <name>ATP</name>
        <dbReference type="ChEBI" id="CHEBI:30616"/>
    </ligand>
</feature>
<keyword evidence="24" id="KW-1185">Reference proteome</keyword>
<comment type="catalytic activity">
    <reaction evidence="17">
        <text>L-threonyl-[protein] + ATP = O-phospho-L-threonyl-[protein] + ADP + H(+)</text>
        <dbReference type="Rhea" id="RHEA:46608"/>
        <dbReference type="Rhea" id="RHEA-COMP:11060"/>
        <dbReference type="Rhea" id="RHEA-COMP:11605"/>
        <dbReference type="ChEBI" id="CHEBI:15378"/>
        <dbReference type="ChEBI" id="CHEBI:30013"/>
        <dbReference type="ChEBI" id="CHEBI:30616"/>
        <dbReference type="ChEBI" id="CHEBI:61977"/>
        <dbReference type="ChEBI" id="CHEBI:456216"/>
        <dbReference type="EC" id="2.7.11.1"/>
    </reaction>
</comment>
<reference evidence="23 24" key="1">
    <citation type="submission" date="2019-01" db="EMBL/GenBank/DDBJ databases">
        <title>Sequencing of cultivated peanut Arachis hypogaea provides insights into genome evolution and oil improvement.</title>
        <authorList>
            <person name="Chen X."/>
        </authorList>
    </citation>
    <scope>NUCLEOTIDE SEQUENCE [LARGE SCALE GENOMIC DNA]</scope>
    <source>
        <strain evidence="24">cv. Fuhuasheng</strain>
        <tissue evidence="23">Leaves</tissue>
    </source>
</reference>
<dbReference type="Pfam" id="PF00069">
    <property type="entry name" value="Pkinase"/>
    <property type="match status" value="1"/>
</dbReference>
<evidence type="ECO:0000256" key="5">
    <source>
        <dbReference type="ARBA" id="ARBA00022614"/>
    </source>
</evidence>
<gene>
    <name evidence="23" type="ORF">Ahy_A02g005386</name>
</gene>
<keyword evidence="7 20" id="KW-0812">Transmembrane</keyword>
<evidence type="ECO:0000313" key="23">
    <source>
        <dbReference type="EMBL" id="RYR71090.1"/>
    </source>
</evidence>
<dbReference type="SUPFAM" id="SSF56112">
    <property type="entry name" value="Protein kinase-like (PK-like)"/>
    <property type="match status" value="1"/>
</dbReference>
<dbReference type="GO" id="GO:0004674">
    <property type="term" value="F:protein serine/threonine kinase activity"/>
    <property type="evidence" value="ECO:0007669"/>
    <property type="project" value="UniProtKB-KW"/>
</dbReference>
<protein>
    <recommendedName>
        <fullName evidence="2">non-specific serine/threonine protein kinase</fullName>
        <ecNumber evidence="2">2.7.11.1</ecNumber>
    </recommendedName>
</protein>
<keyword evidence="14 20" id="KW-0472">Membrane</keyword>
<evidence type="ECO:0000256" key="6">
    <source>
        <dbReference type="ARBA" id="ARBA00022679"/>
    </source>
</evidence>
<dbReference type="Pfam" id="PF13855">
    <property type="entry name" value="LRR_8"/>
    <property type="match status" value="1"/>
</dbReference>
<evidence type="ECO:0000256" key="15">
    <source>
        <dbReference type="ARBA" id="ARBA00023170"/>
    </source>
</evidence>
<dbReference type="InterPro" id="IPR032675">
    <property type="entry name" value="LRR_dom_sf"/>
</dbReference>
<keyword evidence="12 19" id="KW-0067">ATP-binding</keyword>
<keyword evidence="16" id="KW-0325">Glycoprotein</keyword>
<dbReference type="InterPro" id="IPR017441">
    <property type="entry name" value="Protein_kinase_ATP_BS"/>
</dbReference>
<comment type="catalytic activity">
    <reaction evidence="18">
        <text>L-seryl-[protein] + ATP = O-phospho-L-seryl-[protein] + ADP + H(+)</text>
        <dbReference type="Rhea" id="RHEA:17989"/>
        <dbReference type="Rhea" id="RHEA-COMP:9863"/>
        <dbReference type="Rhea" id="RHEA-COMP:11604"/>
        <dbReference type="ChEBI" id="CHEBI:15378"/>
        <dbReference type="ChEBI" id="CHEBI:29999"/>
        <dbReference type="ChEBI" id="CHEBI:30616"/>
        <dbReference type="ChEBI" id="CHEBI:83421"/>
        <dbReference type="ChEBI" id="CHEBI:456216"/>
        <dbReference type="EC" id="2.7.11.1"/>
    </reaction>
</comment>
<evidence type="ECO:0000256" key="19">
    <source>
        <dbReference type="PROSITE-ProRule" id="PRU10141"/>
    </source>
</evidence>
<dbReference type="Proteomes" id="UP000289738">
    <property type="component" value="Chromosome A02"/>
</dbReference>
<evidence type="ECO:0000256" key="14">
    <source>
        <dbReference type="ARBA" id="ARBA00023136"/>
    </source>
</evidence>
<dbReference type="GO" id="GO:0005524">
    <property type="term" value="F:ATP binding"/>
    <property type="evidence" value="ECO:0007669"/>
    <property type="project" value="UniProtKB-UniRule"/>
</dbReference>
<accession>A0A445E6L3</accession>
<evidence type="ECO:0000256" key="8">
    <source>
        <dbReference type="ARBA" id="ARBA00022729"/>
    </source>
</evidence>
<evidence type="ECO:0000259" key="22">
    <source>
        <dbReference type="PROSITE" id="PS50011"/>
    </source>
</evidence>
<evidence type="ECO:0000256" key="11">
    <source>
        <dbReference type="ARBA" id="ARBA00022777"/>
    </source>
</evidence>
<dbReference type="STRING" id="3818.A0A445E6L3"/>
<dbReference type="OrthoDB" id="676979at2759"/>
<comment type="caution">
    <text evidence="23">The sequence shown here is derived from an EMBL/GenBank/DDBJ whole genome shotgun (WGS) entry which is preliminary data.</text>
</comment>
<feature type="chain" id="PRO_5019249320" description="non-specific serine/threonine protein kinase" evidence="21">
    <location>
        <begin position="21"/>
        <end position="700"/>
    </location>
</feature>
<evidence type="ECO:0000256" key="1">
    <source>
        <dbReference type="ARBA" id="ARBA00004479"/>
    </source>
</evidence>
<name>A0A445E6L3_ARAHY</name>
<dbReference type="PROSITE" id="PS00109">
    <property type="entry name" value="PROTEIN_KINASE_TYR"/>
    <property type="match status" value="1"/>
</dbReference>
<dbReference type="InterPro" id="IPR008266">
    <property type="entry name" value="Tyr_kinase_AS"/>
</dbReference>
<sequence length="700" mass="78564">MTISFTCIVLILVSLVFVGSITTNAGTHNSKLSPLDQEANALLSISELWGIQYDNVSNRCDWPGIKCNKAGSITTLSPPTARNYSSDFFPQLCNMQLKFLVFPNLVRLDFSEMGGPIPQELSKLERLVTLDLSANVFSEGIPLILGQMSSLTHMKLSNNLLYGDLPFTLENLTQLLVLDLSQNKLSGFIPHEIGKLTNLLTIDLSSNSLSGPIPEQIGTFDPFGSTHHWIQHDRRLYPQRNRAFVAFKSLDLSYNAISGVIPSSIFIHSSYVDLSNNNLSGTILSQIGNLSYLDLSFNNLSIKNRKELESVIPFCYLYYNPFLDNEYYDCDDHLDNHHNKHFGRSLVLVIIVVCITISLGSIGIGMCIFRARHDGKLENKATKNGDLFSIWNYDGKIAFEDIIEATEDFDIRYCIGTGAYGSVYKAQLPSGKTVALKKLHKTESENASFYKSFCNEVEVLTEIRHRNIIRLYGYCLHNRCMFLVYEYLERGSLYYNLADEIEAQELKWSKRVNIIKGTAYALAHMHHHCPSPIVHRDVSSNNVLLNSELEACVSDFGTARLLDPDSSNQTLLVGTYGYVAPELAYTMSVTTKCDVYSFGVVALETMMGHHPGEFMSKPSTQQLLVKDVLDPRIPLPKSRKDMQDVVLVVKLALACLSFDPKSRPSMQDVANELSASKASMNLSFYDVSIYQLMQYRVHVI</sequence>
<keyword evidence="10 19" id="KW-0547">Nucleotide-binding</keyword>
<evidence type="ECO:0000256" key="3">
    <source>
        <dbReference type="ARBA" id="ARBA00022527"/>
    </source>
</evidence>
<evidence type="ECO:0000256" key="18">
    <source>
        <dbReference type="ARBA" id="ARBA00048679"/>
    </source>
</evidence>
<proteinExistence type="predicted"/>
<dbReference type="InterPro" id="IPR051420">
    <property type="entry name" value="Ser_Thr_Kinases_DiverseReg"/>
</dbReference>
<keyword evidence="8 21" id="KW-0732">Signal</keyword>
<dbReference type="PROSITE" id="PS00107">
    <property type="entry name" value="PROTEIN_KINASE_ATP"/>
    <property type="match status" value="1"/>
</dbReference>
<keyword evidence="13 20" id="KW-1133">Transmembrane helix</keyword>
<evidence type="ECO:0000256" key="21">
    <source>
        <dbReference type="SAM" id="SignalP"/>
    </source>
</evidence>
<keyword evidence="15" id="KW-0675">Receptor</keyword>
<dbReference type="GO" id="GO:0016020">
    <property type="term" value="C:membrane"/>
    <property type="evidence" value="ECO:0007669"/>
    <property type="project" value="UniProtKB-SubCell"/>
</dbReference>
<organism evidence="23 24">
    <name type="scientific">Arachis hypogaea</name>
    <name type="common">Peanut</name>
    <dbReference type="NCBI Taxonomy" id="3818"/>
    <lineage>
        <taxon>Eukaryota</taxon>
        <taxon>Viridiplantae</taxon>
        <taxon>Streptophyta</taxon>
        <taxon>Embryophyta</taxon>
        <taxon>Tracheophyta</taxon>
        <taxon>Spermatophyta</taxon>
        <taxon>Magnoliopsida</taxon>
        <taxon>eudicotyledons</taxon>
        <taxon>Gunneridae</taxon>
        <taxon>Pentapetalae</taxon>
        <taxon>rosids</taxon>
        <taxon>fabids</taxon>
        <taxon>Fabales</taxon>
        <taxon>Fabaceae</taxon>
        <taxon>Papilionoideae</taxon>
        <taxon>50 kb inversion clade</taxon>
        <taxon>dalbergioids sensu lato</taxon>
        <taxon>Dalbergieae</taxon>
        <taxon>Pterocarpus clade</taxon>
        <taxon>Arachis</taxon>
    </lineage>
</organism>
<dbReference type="SUPFAM" id="SSF52058">
    <property type="entry name" value="L domain-like"/>
    <property type="match status" value="1"/>
</dbReference>
<keyword evidence="11" id="KW-0418">Kinase</keyword>
<evidence type="ECO:0000313" key="24">
    <source>
        <dbReference type="Proteomes" id="UP000289738"/>
    </source>
</evidence>
<evidence type="ECO:0000256" key="7">
    <source>
        <dbReference type="ARBA" id="ARBA00022692"/>
    </source>
</evidence>
<feature type="domain" description="Protein kinase" evidence="22">
    <location>
        <begin position="409"/>
        <end position="685"/>
    </location>
</feature>
<dbReference type="PRINTS" id="PR00019">
    <property type="entry name" value="LEURICHRPT"/>
</dbReference>
<dbReference type="Gene3D" id="3.80.10.10">
    <property type="entry name" value="Ribonuclease Inhibitor"/>
    <property type="match status" value="2"/>
</dbReference>
<dbReference type="Gene3D" id="3.30.200.20">
    <property type="entry name" value="Phosphorylase Kinase, domain 1"/>
    <property type="match status" value="1"/>
</dbReference>
<dbReference type="AlphaFoldDB" id="A0A445E6L3"/>
<evidence type="ECO:0000256" key="13">
    <source>
        <dbReference type="ARBA" id="ARBA00022989"/>
    </source>
</evidence>
<dbReference type="EC" id="2.7.11.1" evidence="2"/>
<feature type="signal peptide" evidence="21">
    <location>
        <begin position="1"/>
        <end position="20"/>
    </location>
</feature>
<dbReference type="InterPro" id="IPR001611">
    <property type="entry name" value="Leu-rich_rpt"/>
</dbReference>